<organism evidence="2 3">
    <name type="scientific">Candidatus Staskawiczbacteria bacterium RIFCSPLOWO2_12_FULL_37_15</name>
    <dbReference type="NCBI Taxonomy" id="1802218"/>
    <lineage>
        <taxon>Bacteria</taxon>
        <taxon>Candidatus Staskawicziibacteriota</taxon>
    </lineage>
</organism>
<dbReference type="Gene3D" id="3.30.70.2650">
    <property type="match status" value="1"/>
</dbReference>
<dbReference type="PANTHER" id="PTHR30319">
    <property type="entry name" value="PHENYLACETIC ACID REGULATOR-RELATED TRANSCRIPTIONAL REPRESSOR"/>
    <property type="match status" value="1"/>
</dbReference>
<accession>A0A1G2IS43</accession>
<comment type="caution">
    <text evidence="2">The sequence shown here is derived from an EMBL/GenBank/DDBJ whole genome shotgun (WGS) entry which is preliminary data.</text>
</comment>
<evidence type="ECO:0000313" key="3">
    <source>
        <dbReference type="Proteomes" id="UP000178632"/>
    </source>
</evidence>
<dbReference type="PANTHER" id="PTHR30319:SF1">
    <property type="entry name" value="TRANSCRIPTIONAL REPRESSOR PAAX"/>
    <property type="match status" value="1"/>
</dbReference>
<name>A0A1G2IS43_9BACT</name>
<protein>
    <recommendedName>
        <fullName evidence="1">Transcriptional repressor PaaX-like central Cas2-like domain-containing protein</fullName>
    </recommendedName>
</protein>
<dbReference type="EMBL" id="MHPE01000009">
    <property type="protein sequence ID" value="OGZ77442.1"/>
    <property type="molecule type" value="Genomic_DNA"/>
</dbReference>
<sequence length="180" mass="21780">MKNSVIEEILLHLYDSIDYGFSYRAKKGLWISEYFDHWKNEVSSNKIKDGIRDLNKQKFIKKKENYNGTVLVSLTEKGMLRALNIIFRRLENRKEKWDGKWRIFAFDIPEECRKGRNALRYRFKSGGFYELQKSLFVYPYDCQKEVAALVKMFKLEKYVRFVLADFIDNEERLKNRYKLN</sequence>
<dbReference type="AlphaFoldDB" id="A0A1G2IS43"/>
<reference evidence="2 3" key="1">
    <citation type="journal article" date="2016" name="Nat. Commun.">
        <title>Thousands of microbial genomes shed light on interconnected biogeochemical processes in an aquifer system.</title>
        <authorList>
            <person name="Anantharaman K."/>
            <person name="Brown C.T."/>
            <person name="Hug L.A."/>
            <person name="Sharon I."/>
            <person name="Castelle C.J."/>
            <person name="Probst A.J."/>
            <person name="Thomas B.C."/>
            <person name="Singh A."/>
            <person name="Wilkins M.J."/>
            <person name="Karaoz U."/>
            <person name="Brodie E.L."/>
            <person name="Williams K.H."/>
            <person name="Hubbard S.S."/>
            <person name="Banfield J.F."/>
        </authorList>
    </citation>
    <scope>NUCLEOTIDE SEQUENCE [LARGE SCALE GENOMIC DNA]</scope>
</reference>
<dbReference type="Proteomes" id="UP000178632">
    <property type="component" value="Unassembled WGS sequence"/>
</dbReference>
<dbReference type="Pfam" id="PF20803">
    <property type="entry name" value="PaaX_M"/>
    <property type="match status" value="1"/>
</dbReference>
<evidence type="ECO:0000313" key="2">
    <source>
        <dbReference type="EMBL" id="OGZ77442.1"/>
    </source>
</evidence>
<gene>
    <name evidence="2" type="ORF">A3G45_01320</name>
</gene>
<dbReference type="InterPro" id="IPR048846">
    <property type="entry name" value="PaaX-like_central"/>
</dbReference>
<proteinExistence type="predicted"/>
<feature type="domain" description="Transcriptional repressor PaaX-like central Cas2-like" evidence="1">
    <location>
        <begin position="95"/>
        <end position="170"/>
    </location>
</feature>
<dbReference type="GO" id="GO:0006351">
    <property type="term" value="P:DNA-templated transcription"/>
    <property type="evidence" value="ECO:0007669"/>
    <property type="project" value="TreeGrafter"/>
</dbReference>
<evidence type="ECO:0000259" key="1">
    <source>
        <dbReference type="Pfam" id="PF20803"/>
    </source>
</evidence>